<dbReference type="PANTHER" id="PTHR31891:SF1">
    <property type="entry name" value="FORMAMIDASE C869.04-RELATED"/>
    <property type="match status" value="1"/>
</dbReference>
<reference evidence="1" key="1">
    <citation type="submission" date="2018-05" db="EMBL/GenBank/DDBJ databases">
        <authorList>
            <person name="Lanie J.A."/>
            <person name="Ng W.-L."/>
            <person name="Kazmierczak K.M."/>
            <person name="Andrzejewski T.M."/>
            <person name="Davidsen T.M."/>
            <person name="Wayne K.J."/>
            <person name="Tettelin H."/>
            <person name="Glass J.I."/>
            <person name="Rusch D."/>
            <person name="Podicherti R."/>
            <person name="Tsui H.-C.T."/>
            <person name="Winkler M.E."/>
        </authorList>
    </citation>
    <scope>NUCLEOTIDE SEQUENCE</scope>
</reference>
<protein>
    <recommendedName>
        <fullName evidence="2">Acetamidase</fullName>
    </recommendedName>
</protein>
<dbReference type="SUPFAM" id="SSF141130">
    <property type="entry name" value="Acetamidase/Formamidase-like"/>
    <property type="match status" value="1"/>
</dbReference>
<evidence type="ECO:0008006" key="2">
    <source>
        <dbReference type="Google" id="ProtNLM"/>
    </source>
</evidence>
<dbReference type="PANTHER" id="PTHR31891">
    <property type="entry name" value="FORMAMIDASE C869.04-RELATED"/>
    <property type="match status" value="1"/>
</dbReference>
<sequence>MIRVNDIRPLLVLFVVSMIHVPASAQTTHQFEATEYYNTFSFAHPPALRIRPGDRVVTRTIDAGGQDWNSDQVAQGPNPQIGPFYVEGAEPGDVLVVRLEKIEPNRDWAYSNTVLAPYAADPSFLRYEAEDEARRERWDVDTEARVARPSTPALRAQGIEIPFRPMLGCVGVAPPRKEAVWTATPGEFGGNLDYFGMVEGVTVMLPVFEPGALLFIGDGHARQGEGEVLGNALEISMDVEFSVDLIKGGQIRWPRIETEDAIIVLGSARPLLQALQHATTELQRWLIADYGYDERGSSLLMGHVLEYEVVQVVDPHFTIAAKIPKSFLTP</sequence>
<gene>
    <name evidence="1" type="ORF">METZ01_LOCUS77770</name>
</gene>
<dbReference type="Gene3D" id="3.10.28.20">
    <property type="entry name" value="Acetamidase/Formamidase-like domains"/>
    <property type="match status" value="1"/>
</dbReference>
<dbReference type="AlphaFoldDB" id="A0A381U9M1"/>
<organism evidence="1">
    <name type="scientific">marine metagenome</name>
    <dbReference type="NCBI Taxonomy" id="408172"/>
    <lineage>
        <taxon>unclassified sequences</taxon>
        <taxon>metagenomes</taxon>
        <taxon>ecological metagenomes</taxon>
    </lineage>
</organism>
<dbReference type="Gene3D" id="2.60.120.580">
    <property type="entry name" value="Acetamidase/Formamidase-like domains"/>
    <property type="match status" value="2"/>
</dbReference>
<accession>A0A381U9M1</accession>
<dbReference type="InterPro" id="IPR004304">
    <property type="entry name" value="FmdA_AmdA"/>
</dbReference>
<evidence type="ECO:0000313" key="1">
    <source>
        <dbReference type="EMBL" id="SVA24916.1"/>
    </source>
</evidence>
<dbReference type="EMBL" id="UINC01006008">
    <property type="protein sequence ID" value="SVA24916.1"/>
    <property type="molecule type" value="Genomic_DNA"/>
</dbReference>
<dbReference type="GO" id="GO:0016811">
    <property type="term" value="F:hydrolase activity, acting on carbon-nitrogen (but not peptide) bonds, in linear amides"/>
    <property type="evidence" value="ECO:0007669"/>
    <property type="project" value="InterPro"/>
</dbReference>
<proteinExistence type="predicted"/>
<name>A0A381U9M1_9ZZZZ</name>
<dbReference type="Pfam" id="PF03069">
    <property type="entry name" value="FmdA_AmdA"/>
    <property type="match status" value="2"/>
</dbReference>